<comment type="caution">
    <text evidence="6">The sequence shown here is derived from an EMBL/GenBank/DDBJ whole genome shotgun (WGS) entry which is preliminary data.</text>
</comment>
<keyword evidence="5" id="KW-0769">Symport</keyword>
<dbReference type="GO" id="GO:0034755">
    <property type="term" value="P:iron ion transmembrane transport"/>
    <property type="evidence" value="ECO:0007669"/>
    <property type="project" value="TreeGrafter"/>
</dbReference>
<dbReference type="HAMAP" id="MF_00221">
    <property type="entry name" value="NRAMP"/>
    <property type="match status" value="1"/>
</dbReference>
<evidence type="ECO:0000313" key="7">
    <source>
        <dbReference type="Proteomes" id="UP000037939"/>
    </source>
</evidence>
<feature type="transmembrane region" description="Helical" evidence="5">
    <location>
        <begin position="99"/>
        <end position="122"/>
    </location>
</feature>
<feature type="transmembrane region" description="Helical" evidence="5">
    <location>
        <begin position="199"/>
        <end position="220"/>
    </location>
</feature>
<dbReference type="NCBIfam" id="TIGR01197">
    <property type="entry name" value="nramp"/>
    <property type="match status" value="1"/>
</dbReference>
<dbReference type="InterPro" id="IPR001046">
    <property type="entry name" value="NRAMP_fam"/>
</dbReference>
<keyword evidence="3 5" id="KW-1133">Transmembrane helix</keyword>
<dbReference type="Proteomes" id="UP000037939">
    <property type="component" value="Unassembled WGS sequence"/>
</dbReference>
<dbReference type="RefSeq" id="WP_053937601.1">
    <property type="nucleotide sequence ID" value="NZ_LAQT01000007.1"/>
</dbReference>
<name>A0A0N1JT02_9NEIS</name>
<comment type="function">
    <text evidence="5">H(+)-stimulated, divalent metal cation uptake system.</text>
</comment>
<dbReference type="Pfam" id="PF01566">
    <property type="entry name" value="Nramp"/>
    <property type="match status" value="1"/>
</dbReference>
<evidence type="ECO:0000256" key="5">
    <source>
        <dbReference type="HAMAP-Rule" id="MF_00221"/>
    </source>
</evidence>
<feature type="transmembrane region" description="Helical" evidence="5">
    <location>
        <begin position="241"/>
        <end position="267"/>
    </location>
</feature>
<evidence type="ECO:0000256" key="2">
    <source>
        <dbReference type="ARBA" id="ARBA00022692"/>
    </source>
</evidence>
<keyword evidence="4 5" id="KW-0472">Membrane</keyword>
<keyword evidence="7" id="KW-1185">Reference proteome</keyword>
<dbReference type="PANTHER" id="PTHR11706:SF101">
    <property type="entry name" value="MANGANESE TRANSPORTER SMF1"/>
    <property type="match status" value="1"/>
</dbReference>
<dbReference type="PATRIC" id="fig|857265.3.peg.2004"/>
<protein>
    <recommendedName>
        <fullName evidence="5">Divalent metal cation transporter MntH</fullName>
    </recommendedName>
</protein>
<feature type="transmembrane region" description="Helical" evidence="5">
    <location>
        <begin position="404"/>
        <end position="422"/>
    </location>
</feature>
<dbReference type="GO" id="GO:0005384">
    <property type="term" value="F:manganese ion transmembrane transporter activity"/>
    <property type="evidence" value="ECO:0007669"/>
    <property type="project" value="TreeGrafter"/>
</dbReference>
<feature type="transmembrane region" description="Helical" evidence="5">
    <location>
        <begin position="160"/>
        <end position="179"/>
    </location>
</feature>
<feature type="transmembrane region" description="Helical" evidence="5">
    <location>
        <begin position="57"/>
        <end position="79"/>
    </location>
</feature>
<dbReference type="AlphaFoldDB" id="A0A0N1JT02"/>
<dbReference type="STRING" id="857265.WG78_09740"/>
<feature type="transmembrane region" description="Helical" evidence="5">
    <location>
        <begin position="21"/>
        <end position="37"/>
    </location>
</feature>
<evidence type="ECO:0000256" key="4">
    <source>
        <dbReference type="ARBA" id="ARBA00023136"/>
    </source>
</evidence>
<keyword evidence="5" id="KW-0406">Ion transport</keyword>
<evidence type="ECO:0000313" key="6">
    <source>
        <dbReference type="EMBL" id="KPC53362.1"/>
    </source>
</evidence>
<feature type="transmembrane region" description="Helical" evidence="5">
    <location>
        <begin position="364"/>
        <end position="384"/>
    </location>
</feature>
<evidence type="ECO:0000256" key="1">
    <source>
        <dbReference type="ARBA" id="ARBA00004141"/>
    </source>
</evidence>
<dbReference type="PRINTS" id="PR00447">
    <property type="entry name" value="NATRESASSCMP"/>
</dbReference>
<accession>A0A0N1JT02</accession>
<organism evidence="6 7">
    <name type="scientific">Amantichitinum ursilacus</name>
    <dbReference type="NCBI Taxonomy" id="857265"/>
    <lineage>
        <taxon>Bacteria</taxon>
        <taxon>Pseudomonadati</taxon>
        <taxon>Pseudomonadota</taxon>
        <taxon>Betaproteobacteria</taxon>
        <taxon>Neisseriales</taxon>
        <taxon>Chitinibacteraceae</taxon>
        <taxon>Amantichitinum</taxon>
    </lineage>
</organism>
<feature type="transmembrane region" description="Helical" evidence="5">
    <location>
        <begin position="128"/>
        <end position="148"/>
    </location>
</feature>
<dbReference type="PANTHER" id="PTHR11706">
    <property type="entry name" value="SOLUTE CARRIER PROTEIN FAMILY 11 MEMBER"/>
    <property type="match status" value="1"/>
</dbReference>
<sequence>MTELALRLVNAHAASRSWLRRLRTFIGPGFLIAVGYMDPGNWATDMAAGSALGYSLLWVVLAANIAALFMQYLSAKLGVVTGHDLAQLCRMRSSRAVNLINWIGCELAICACDLAEVIGSAIALNLLFGLPVLYGVVLTVADALLVLWLTQRDMKRLEKLVYVLVGTVAFAFLGELILARPDWLAVAGGAVPSLTPLGTSTGMLLAVGIVGATVMPHNLYLHSSIVRGPKSENARGRATRLGFVTWDLILALMLAFAVNASMLILAASAFHENGITHIATLEDAHRLLQPLLGSALAPILFGVALLAAGQSATLTATLAGQTIMQGFLGWQVSAALRRVLTRLIAIVPALLAVLFFGEQALGRLLILSQVALSLQLPFAIAPLVRFTSNKQLMGAQVNATWLSVLAWLIVGCVVAGNAVVLWQM</sequence>
<comment type="similarity">
    <text evidence="5">Belongs to the NRAMP family.</text>
</comment>
<dbReference type="GO" id="GO:0046872">
    <property type="term" value="F:metal ion binding"/>
    <property type="evidence" value="ECO:0007669"/>
    <property type="project" value="UniProtKB-UniRule"/>
</dbReference>
<keyword evidence="5" id="KW-1003">Cell membrane</keyword>
<keyword evidence="2 5" id="KW-0812">Transmembrane</keyword>
<feature type="transmembrane region" description="Helical" evidence="5">
    <location>
        <begin position="287"/>
        <end position="307"/>
    </location>
</feature>
<dbReference type="GO" id="GO:0015293">
    <property type="term" value="F:symporter activity"/>
    <property type="evidence" value="ECO:0007669"/>
    <property type="project" value="UniProtKB-UniRule"/>
</dbReference>
<proteinExistence type="inferred from homology"/>
<reference evidence="6 7" key="1">
    <citation type="submission" date="2015-07" db="EMBL/GenBank/DDBJ databases">
        <title>Draft genome sequence of the Amantichitinum ursilacus IGB-41, a new chitin-degrading bacterium.</title>
        <authorList>
            <person name="Kirstahler P."/>
            <person name="Guenther M."/>
            <person name="Grumaz C."/>
            <person name="Rupp S."/>
            <person name="Zibek S."/>
            <person name="Sohn K."/>
        </authorList>
    </citation>
    <scope>NUCLEOTIDE SEQUENCE [LARGE SCALE GENOMIC DNA]</scope>
    <source>
        <strain evidence="6 7">IGB-41</strain>
    </source>
</reference>
<dbReference type="GO" id="GO:0005886">
    <property type="term" value="C:plasma membrane"/>
    <property type="evidence" value="ECO:0007669"/>
    <property type="project" value="UniProtKB-SubCell"/>
</dbReference>
<dbReference type="NCBIfam" id="NF037982">
    <property type="entry name" value="Nramp_1"/>
    <property type="match status" value="1"/>
</dbReference>
<dbReference type="OrthoDB" id="9787548at2"/>
<dbReference type="EMBL" id="LAQT01000007">
    <property type="protein sequence ID" value="KPC53362.1"/>
    <property type="molecule type" value="Genomic_DNA"/>
</dbReference>
<dbReference type="NCBIfam" id="NF001923">
    <property type="entry name" value="PRK00701.1"/>
    <property type="match status" value="1"/>
</dbReference>
<feature type="transmembrane region" description="Helical" evidence="5">
    <location>
        <begin position="339"/>
        <end position="357"/>
    </location>
</feature>
<gene>
    <name evidence="6" type="primary">mntH_3</name>
    <name evidence="5" type="synonym">mntH</name>
    <name evidence="6" type="ORF">WG78_09740</name>
</gene>
<keyword evidence="5" id="KW-0813">Transport</keyword>
<comment type="subcellular location">
    <subcellularLocation>
        <location evidence="5">Cell membrane</location>
        <topology evidence="5">Multi-pass membrane protein</topology>
    </subcellularLocation>
    <subcellularLocation>
        <location evidence="1">Membrane</location>
        <topology evidence="1">Multi-pass membrane protein</topology>
    </subcellularLocation>
</comment>
<evidence type="ECO:0000256" key="3">
    <source>
        <dbReference type="ARBA" id="ARBA00022989"/>
    </source>
</evidence>
<dbReference type="GO" id="GO:0015086">
    <property type="term" value="F:cadmium ion transmembrane transporter activity"/>
    <property type="evidence" value="ECO:0007669"/>
    <property type="project" value="TreeGrafter"/>
</dbReference>